<evidence type="ECO:0000259" key="6">
    <source>
        <dbReference type="Pfam" id="PF09811"/>
    </source>
</evidence>
<dbReference type="Pfam" id="PF13000">
    <property type="entry name" value="Acatn"/>
    <property type="match status" value="2"/>
</dbReference>
<dbReference type="FunFam" id="1.20.1250.20:FF:000289">
    <property type="entry name" value="Acetyl-coenzyme A transporter 1"/>
    <property type="match status" value="1"/>
</dbReference>
<dbReference type="PANTHER" id="PTHR12778:SF9">
    <property type="entry name" value="ACETYL-COENZYME A TRANSPORTER 1"/>
    <property type="match status" value="1"/>
</dbReference>
<keyword evidence="3 5" id="KW-1133">Transmembrane helix</keyword>
<evidence type="ECO:0000256" key="4">
    <source>
        <dbReference type="ARBA" id="ARBA00023136"/>
    </source>
</evidence>
<dbReference type="GO" id="GO:0035348">
    <property type="term" value="P:acetyl-CoA transmembrane transport"/>
    <property type="evidence" value="ECO:0007669"/>
    <property type="project" value="InterPro"/>
</dbReference>
<evidence type="ECO:0000256" key="1">
    <source>
        <dbReference type="ARBA" id="ARBA00004141"/>
    </source>
</evidence>
<protein>
    <recommendedName>
        <fullName evidence="6">Essential protein Yae1 N-terminal domain-containing protein</fullName>
    </recommendedName>
</protein>
<accession>A0A0G2EEY4</accession>
<feature type="transmembrane region" description="Helical" evidence="5">
    <location>
        <begin position="386"/>
        <end position="408"/>
    </location>
</feature>
<keyword evidence="4 5" id="KW-0472">Membrane</keyword>
<dbReference type="Gene3D" id="1.20.1250.20">
    <property type="entry name" value="MFS general substrate transporter like domains"/>
    <property type="match status" value="1"/>
</dbReference>
<dbReference type="PANTHER" id="PTHR12778">
    <property type="entry name" value="SOLUTE CARRIER FAMILY 33 ACETYL-COA TRANSPORTER -RELATED"/>
    <property type="match status" value="1"/>
</dbReference>
<feature type="transmembrane region" description="Helical" evidence="5">
    <location>
        <begin position="238"/>
        <end position="259"/>
    </location>
</feature>
<feature type="transmembrane region" description="Helical" evidence="5">
    <location>
        <begin position="200"/>
        <end position="218"/>
    </location>
</feature>
<dbReference type="InterPro" id="IPR019191">
    <property type="entry name" value="Essential_protein_Yae1_N"/>
</dbReference>
<proteinExistence type="predicted"/>
<dbReference type="GO" id="GO:0008521">
    <property type="term" value="F:acetyl-CoA transmembrane transporter activity"/>
    <property type="evidence" value="ECO:0007669"/>
    <property type="project" value="InterPro"/>
</dbReference>
<dbReference type="Proteomes" id="UP000053317">
    <property type="component" value="Unassembled WGS sequence"/>
</dbReference>
<comment type="subcellular location">
    <subcellularLocation>
        <location evidence="1">Membrane</location>
        <topology evidence="1">Multi-pass membrane protein</topology>
    </subcellularLocation>
</comment>
<gene>
    <name evidence="7" type="ORF">UCRPC4_g03926</name>
</gene>
<dbReference type="OrthoDB" id="6415790at2759"/>
<organism evidence="7 8">
    <name type="scientific">Phaeomoniella chlamydospora</name>
    <name type="common">Phaeoacremonium chlamydosporum</name>
    <dbReference type="NCBI Taxonomy" id="158046"/>
    <lineage>
        <taxon>Eukaryota</taxon>
        <taxon>Fungi</taxon>
        <taxon>Dikarya</taxon>
        <taxon>Ascomycota</taxon>
        <taxon>Pezizomycotina</taxon>
        <taxon>Eurotiomycetes</taxon>
        <taxon>Chaetothyriomycetidae</taxon>
        <taxon>Phaeomoniellales</taxon>
        <taxon>Phaeomoniellaceae</taxon>
        <taxon>Phaeomoniella</taxon>
    </lineage>
</organism>
<evidence type="ECO:0000313" key="7">
    <source>
        <dbReference type="EMBL" id="KKY21009.1"/>
    </source>
</evidence>
<keyword evidence="8" id="KW-1185">Reference proteome</keyword>
<feature type="domain" description="Essential protein Yae1 N-terminal" evidence="6">
    <location>
        <begin position="517"/>
        <end position="555"/>
    </location>
</feature>
<dbReference type="AlphaFoldDB" id="A0A0G2EEY4"/>
<dbReference type="SUPFAM" id="SSF103473">
    <property type="entry name" value="MFS general substrate transporter"/>
    <property type="match status" value="1"/>
</dbReference>
<comment type="caution">
    <text evidence="7">The sequence shown here is derived from an EMBL/GenBank/DDBJ whole genome shotgun (WGS) entry which is preliminary data.</text>
</comment>
<dbReference type="InterPro" id="IPR024371">
    <property type="entry name" value="AcetylCoA_trans_1-like"/>
</dbReference>
<feature type="transmembrane region" description="Helical" evidence="5">
    <location>
        <begin position="55"/>
        <end position="78"/>
    </location>
</feature>
<dbReference type="EMBL" id="LCWF01000089">
    <property type="protein sequence ID" value="KKY21009.1"/>
    <property type="molecule type" value="Genomic_DNA"/>
</dbReference>
<feature type="transmembrane region" description="Helical" evidence="5">
    <location>
        <begin position="352"/>
        <end position="374"/>
    </location>
</feature>
<dbReference type="InterPro" id="IPR036259">
    <property type="entry name" value="MFS_trans_sf"/>
</dbReference>
<keyword evidence="2 5" id="KW-0812">Transmembrane</keyword>
<evidence type="ECO:0000256" key="2">
    <source>
        <dbReference type="ARBA" id="ARBA00022692"/>
    </source>
</evidence>
<reference evidence="7 8" key="2">
    <citation type="submission" date="2015-05" db="EMBL/GenBank/DDBJ databases">
        <authorList>
            <person name="Morales-Cruz A."/>
            <person name="Amrine K.C."/>
            <person name="Cantu D."/>
        </authorList>
    </citation>
    <scope>NUCLEOTIDE SEQUENCE [LARGE SCALE GENOMIC DNA]</scope>
    <source>
        <strain evidence="7">UCRPC4</strain>
    </source>
</reference>
<dbReference type="Pfam" id="PF09811">
    <property type="entry name" value="Yae1_N"/>
    <property type="match status" value="1"/>
</dbReference>
<evidence type="ECO:0000256" key="5">
    <source>
        <dbReference type="SAM" id="Phobius"/>
    </source>
</evidence>
<feature type="transmembrane region" description="Helical" evidence="5">
    <location>
        <begin position="280"/>
        <end position="302"/>
    </location>
</feature>
<evidence type="ECO:0000256" key="3">
    <source>
        <dbReference type="ARBA" id="ARBA00022989"/>
    </source>
</evidence>
<dbReference type="InterPro" id="IPR004752">
    <property type="entry name" value="AmpG_permease/AT-1"/>
</dbReference>
<feature type="transmembrane region" description="Helical" evidence="5">
    <location>
        <begin position="84"/>
        <end position="101"/>
    </location>
</feature>
<feature type="transmembrane region" description="Helical" evidence="5">
    <location>
        <begin position="122"/>
        <end position="142"/>
    </location>
</feature>
<reference evidence="7 8" key="1">
    <citation type="submission" date="2015-05" db="EMBL/GenBank/DDBJ databases">
        <title>Distinctive expansion of gene families associated with plant cell wall degradation and secondary metabolism in the genomes of grapevine trunk pathogens.</title>
        <authorList>
            <person name="Lawrence D.P."/>
            <person name="Travadon R."/>
            <person name="Rolshausen P.E."/>
            <person name="Baumgartner K."/>
        </authorList>
    </citation>
    <scope>NUCLEOTIDE SEQUENCE [LARGE SCALE GENOMIC DNA]</scope>
    <source>
        <strain evidence="7">UCRPC4</strain>
    </source>
</reference>
<evidence type="ECO:0000313" key="8">
    <source>
        <dbReference type="Proteomes" id="UP000053317"/>
    </source>
</evidence>
<dbReference type="GO" id="GO:0016020">
    <property type="term" value="C:membrane"/>
    <property type="evidence" value="ECO:0007669"/>
    <property type="project" value="UniProtKB-SubCell"/>
</dbReference>
<sequence length="647" mass="71035">MYRKHAPSTPTSAEQTAELMSRESFTLDEAPPTPATPGHANTSFKDLPVQDKKSFLLLVMLYFLQGIPMGLAMGSLPFLLKSHLSYGQIGIFSLASYPYSIKLLWSPIVDAIWNPTFGRRKSWIVPVQFLSGLSMIYLGGQIDEMMVAAGANGGSGVWNFTGWWFFLVFMCATQDIAVDGWAISLLSISNISYASTAQTVGLTAGSFLSHTIFLALNAPEFANTWLRKTPKDSGLLTLGGYMIFWGWAYIAITIGMALLKREEKTKEREGIMSVYRSMWGIMKLKNIITIIIIHLISKIGFVTNDAVTNLKLLDKGFGQANLALVVMIDFPFEISLGYYAGKWSNQYGSLTIWSWAFVGRLVAAVFGQLVVMIYPAGPDASVPFWYMLTVIFSHVFSTFMNTVMFVAVSAFHARIADPTIGGTYMTLLATVSNLGGTFPKYFILKLVDLFTMAQSVISTPPTSAQPSPEAVPTATKVLDDIFSSSPNNGHHSTTHMAPAEESLSDLPALRRQHVTAGYREGLSIAKAKTIQAGFDAGYPLGVELGLTVGRVFGILEAIIAATEKSGREPDKLKTLLVRAKRELTVPNFLEGVNDEDLGRDMATQQANDQATHDGIGTQHAPIFAKEKVEQLEEWEKVLEKMFTKQAL</sequence>
<name>A0A0G2EEY4_PHACM</name>
<feature type="transmembrane region" description="Helical" evidence="5">
    <location>
        <begin position="322"/>
        <end position="340"/>
    </location>
</feature>